<gene>
    <name evidence="2" type="ORF">BJ958_003039</name>
</gene>
<dbReference type="RefSeq" id="WP_179727782.1">
    <property type="nucleotide sequence ID" value="NZ_BAABEF010000001.1"/>
</dbReference>
<keyword evidence="1" id="KW-0732">Signal</keyword>
<feature type="chain" id="PRO_5032535031" evidence="1">
    <location>
        <begin position="32"/>
        <end position="339"/>
    </location>
</feature>
<name>A0A852R9A9_9ACTN</name>
<dbReference type="InterPro" id="IPR006311">
    <property type="entry name" value="TAT_signal"/>
</dbReference>
<sequence>MTLARARLLSAGLATALTAGSLLVAPPPAHATPVLTNARLSFGGAGYGYTTTCPPQGAAPAPGPSVALVENAAPASASHTVTRKFAAQSDATDYVTNSVTIQGRASATTSGGRPTSLAMGYNGTITASASKGTSPGCSAYTRLGVFLSTGFTLTAPTWATITIGGQGPGSTAVEISQSSGDFYLARSDDTDGAGSSTVLLPAGDYEAALGGDAWHQTKTAYTGARSGTASITFAVPGSASQAPSGKARKIVRLPAARDCGTHTATATWPKKKVIRWSVGRVTFTVNGTKVATVKGKKIRKGRPVVLPLADNAAADITATVIMKNGTKRKVRASYLACTN</sequence>
<keyword evidence="3" id="KW-1185">Reference proteome</keyword>
<protein>
    <submittedName>
        <fullName evidence="2">Uncharacterized protein</fullName>
    </submittedName>
</protein>
<evidence type="ECO:0000313" key="2">
    <source>
        <dbReference type="EMBL" id="NYD31493.1"/>
    </source>
</evidence>
<evidence type="ECO:0000313" key="3">
    <source>
        <dbReference type="Proteomes" id="UP000582231"/>
    </source>
</evidence>
<accession>A0A852R9A9</accession>
<dbReference type="Proteomes" id="UP000582231">
    <property type="component" value="Unassembled WGS sequence"/>
</dbReference>
<dbReference type="PROSITE" id="PS51318">
    <property type="entry name" value="TAT"/>
    <property type="match status" value="1"/>
</dbReference>
<organism evidence="2 3">
    <name type="scientific">Nocardioides kongjuensis</name>
    <dbReference type="NCBI Taxonomy" id="349522"/>
    <lineage>
        <taxon>Bacteria</taxon>
        <taxon>Bacillati</taxon>
        <taxon>Actinomycetota</taxon>
        <taxon>Actinomycetes</taxon>
        <taxon>Propionibacteriales</taxon>
        <taxon>Nocardioidaceae</taxon>
        <taxon>Nocardioides</taxon>
    </lineage>
</organism>
<proteinExistence type="predicted"/>
<feature type="signal peptide" evidence="1">
    <location>
        <begin position="1"/>
        <end position="31"/>
    </location>
</feature>
<reference evidence="2 3" key="1">
    <citation type="submission" date="2020-07" db="EMBL/GenBank/DDBJ databases">
        <title>Sequencing the genomes of 1000 actinobacteria strains.</title>
        <authorList>
            <person name="Klenk H.-P."/>
        </authorList>
    </citation>
    <scope>NUCLEOTIDE SEQUENCE [LARGE SCALE GENOMIC DNA]</scope>
    <source>
        <strain evidence="2 3">DSM 19082</strain>
    </source>
</reference>
<dbReference type="EMBL" id="JACCBF010000001">
    <property type="protein sequence ID" value="NYD31493.1"/>
    <property type="molecule type" value="Genomic_DNA"/>
</dbReference>
<evidence type="ECO:0000256" key="1">
    <source>
        <dbReference type="SAM" id="SignalP"/>
    </source>
</evidence>
<comment type="caution">
    <text evidence="2">The sequence shown here is derived from an EMBL/GenBank/DDBJ whole genome shotgun (WGS) entry which is preliminary data.</text>
</comment>
<dbReference type="AlphaFoldDB" id="A0A852R9A9"/>